<dbReference type="RefSeq" id="WP_209265365.1">
    <property type="nucleotide sequence ID" value="NZ_JAFFZN010000011.1"/>
</dbReference>
<dbReference type="Proteomes" id="UP001518976">
    <property type="component" value="Unassembled WGS sequence"/>
</dbReference>
<feature type="compositionally biased region" description="Basic and acidic residues" evidence="1">
    <location>
        <begin position="31"/>
        <end position="42"/>
    </location>
</feature>
<accession>A0ABS3WUL2</accession>
<gene>
    <name evidence="2" type="ORF">JW592_13900</name>
</gene>
<sequence length="48" mass="5321">MSDHEEKAPPQSGDITTQERNNTIKPGAKKKNGELSTEERNNTIRPAT</sequence>
<keyword evidence="3" id="KW-1185">Reference proteome</keyword>
<organism evidence="2 3">
    <name type="scientific">Streptomyces spirodelae</name>
    <dbReference type="NCBI Taxonomy" id="2812904"/>
    <lineage>
        <taxon>Bacteria</taxon>
        <taxon>Bacillati</taxon>
        <taxon>Actinomycetota</taxon>
        <taxon>Actinomycetes</taxon>
        <taxon>Kitasatosporales</taxon>
        <taxon>Streptomycetaceae</taxon>
        <taxon>Streptomyces</taxon>
    </lineage>
</organism>
<evidence type="ECO:0000256" key="1">
    <source>
        <dbReference type="SAM" id="MobiDB-lite"/>
    </source>
</evidence>
<comment type="caution">
    <text evidence="2">The sequence shown here is derived from an EMBL/GenBank/DDBJ whole genome shotgun (WGS) entry which is preliminary data.</text>
</comment>
<name>A0ABS3WUL2_9ACTN</name>
<protein>
    <submittedName>
        <fullName evidence="2">Uncharacterized protein</fullName>
    </submittedName>
</protein>
<feature type="region of interest" description="Disordered" evidence="1">
    <location>
        <begin position="1"/>
        <end position="48"/>
    </location>
</feature>
<reference evidence="2 3" key="1">
    <citation type="submission" date="2021-02" db="EMBL/GenBank/DDBJ databases">
        <title>Streptomyces spirodelae sp. nov., isolated from duckweed.</title>
        <authorList>
            <person name="Saimee Y."/>
            <person name="Duangmal K."/>
        </authorList>
    </citation>
    <scope>NUCLEOTIDE SEQUENCE [LARGE SCALE GENOMIC DNA]</scope>
    <source>
        <strain evidence="2 3">DW4-2</strain>
    </source>
</reference>
<feature type="compositionally biased region" description="Polar residues" evidence="1">
    <location>
        <begin position="13"/>
        <end position="24"/>
    </location>
</feature>
<dbReference type="EMBL" id="JAFFZN010000011">
    <property type="protein sequence ID" value="MBO8186546.1"/>
    <property type="molecule type" value="Genomic_DNA"/>
</dbReference>
<proteinExistence type="predicted"/>
<evidence type="ECO:0000313" key="3">
    <source>
        <dbReference type="Proteomes" id="UP001518976"/>
    </source>
</evidence>
<evidence type="ECO:0000313" key="2">
    <source>
        <dbReference type="EMBL" id="MBO8186546.1"/>
    </source>
</evidence>